<dbReference type="InterPro" id="IPR050446">
    <property type="entry name" value="FAD-oxidoreductase/Apoptosis"/>
</dbReference>
<gene>
    <name evidence="7" type="ORF">HD600_001688</name>
</gene>
<evidence type="ECO:0000256" key="3">
    <source>
        <dbReference type="ARBA" id="ARBA00022827"/>
    </source>
</evidence>
<dbReference type="EMBL" id="JACHMU010000001">
    <property type="protein sequence ID" value="MBB5743191.1"/>
    <property type="molecule type" value="Genomic_DNA"/>
</dbReference>
<dbReference type="Proteomes" id="UP000517712">
    <property type="component" value="Unassembled WGS sequence"/>
</dbReference>
<dbReference type="PRINTS" id="PR00368">
    <property type="entry name" value="FADPNR"/>
</dbReference>
<dbReference type="Pfam" id="PF07992">
    <property type="entry name" value="Pyr_redox_2"/>
    <property type="match status" value="1"/>
</dbReference>
<comment type="caution">
    <text evidence="7">The sequence shown here is derived from an EMBL/GenBank/DDBJ whole genome shotgun (WGS) entry which is preliminary data.</text>
</comment>
<dbReference type="SUPFAM" id="SSF51905">
    <property type="entry name" value="FAD/NAD(P)-binding domain"/>
    <property type="match status" value="2"/>
</dbReference>
<evidence type="ECO:0000256" key="4">
    <source>
        <dbReference type="ARBA" id="ARBA00023002"/>
    </source>
</evidence>
<evidence type="ECO:0000256" key="1">
    <source>
        <dbReference type="ARBA" id="ARBA00001974"/>
    </source>
</evidence>
<comment type="cofactor">
    <cofactor evidence="1">
        <name>FAD</name>
        <dbReference type="ChEBI" id="CHEBI:57692"/>
    </cofactor>
</comment>
<evidence type="ECO:0000313" key="7">
    <source>
        <dbReference type="EMBL" id="MBB5743191.1"/>
    </source>
</evidence>
<protein>
    <submittedName>
        <fullName evidence="7">NADPH-dependent 2,4-dienoyl-CoA reductase/sulfur reductase-like enzyme</fullName>
    </submittedName>
</protein>
<dbReference type="PANTHER" id="PTHR43557:SF2">
    <property type="entry name" value="RIESKE DOMAIN-CONTAINING PROTEIN-RELATED"/>
    <property type="match status" value="1"/>
</dbReference>
<evidence type="ECO:0000256" key="2">
    <source>
        <dbReference type="ARBA" id="ARBA00022630"/>
    </source>
</evidence>
<organism evidence="7 8">
    <name type="scientific">Microbacterium ginsengiterrae</name>
    <dbReference type="NCBI Taxonomy" id="546115"/>
    <lineage>
        <taxon>Bacteria</taxon>
        <taxon>Bacillati</taxon>
        <taxon>Actinomycetota</taxon>
        <taxon>Actinomycetes</taxon>
        <taxon>Micrococcales</taxon>
        <taxon>Microbacteriaceae</taxon>
        <taxon>Microbacterium</taxon>
    </lineage>
</organism>
<dbReference type="SUPFAM" id="SSF55424">
    <property type="entry name" value="FAD/NAD-linked reductases, dimerisation (C-terminal) domain"/>
    <property type="match status" value="1"/>
</dbReference>
<dbReference type="AlphaFoldDB" id="A0A7W9CCQ9"/>
<dbReference type="GO" id="GO:0005737">
    <property type="term" value="C:cytoplasm"/>
    <property type="evidence" value="ECO:0007669"/>
    <property type="project" value="TreeGrafter"/>
</dbReference>
<dbReference type="Gene3D" id="3.50.50.60">
    <property type="entry name" value="FAD/NAD(P)-binding domain"/>
    <property type="match status" value="2"/>
</dbReference>
<evidence type="ECO:0000259" key="6">
    <source>
        <dbReference type="Pfam" id="PF07992"/>
    </source>
</evidence>
<feature type="compositionally biased region" description="Pro residues" evidence="5">
    <location>
        <begin position="398"/>
        <end position="409"/>
    </location>
</feature>
<dbReference type="Gene3D" id="3.30.390.30">
    <property type="match status" value="1"/>
</dbReference>
<keyword evidence="4" id="KW-0560">Oxidoreductase</keyword>
<dbReference type="RefSeq" id="WP_184282961.1">
    <property type="nucleotide sequence ID" value="NZ_BAAAPG010000001.1"/>
</dbReference>
<keyword evidence="3" id="KW-0274">FAD</keyword>
<feature type="region of interest" description="Disordered" evidence="5">
    <location>
        <begin position="388"/>
        <end position="409"/>
    </location>
</feature>
<dbReference type="PANTHER" id="PTHR43557">
    <property type="entry name" value="APOPTOSIS-INDUCING FACTOR 1"/>
    <property type="match status" value="1"/>
</dbReference>
<keyword evidence="2" id="KW-0285">Flavoprotein</keyword>
<dbReference type="InterPro" id="IPR036188">
    <property type="entry name" value="FAD/NAD-bd_sf"/>
</dbReference>
<accession>A0A7W9CCQ9</accession>
<dbReference type="InterPro" id="IPR023753">
    <property type="entry name" value="FAD/NAD-binding_dom"/>
</dbReference>
<reference evidence="7 8" key="1">
    <citation type="submission" date="2020-08" db="EMBL/GenBank/DDBJ databases">
        <title>Sequencing the genomes of 1000 actinobacteria strains.</title>
        <authorList>
            <person name="Klenk H.-P."/>
        </authorList>
    </citation>
    <scope>NUCLEOTIDE SEQUENCE [LARGE SCALE GENOMIC DNA]</scope>
    <source>
        <strain evidence="7 8">DSM 24823</strain>
    </source>
</reference>
<evidence type="ECO:0000313" key="8">
    <source>
        <dbReference type="Proteomes" id="UP000517712"/>
    </source>
</evidence>
<name>A0A7W9CCQ9_9MICO</name>
<dbReference type="GO" id="GO:0016651">
    <property type="term" value="F:oxidoreductase activity, acting on NAD(P)H"/>
    <property type="evidence" value="ECO:0007669"/>
    <property type="project" value="TreeGrafter"/>
</dbReference>
<keyword evidence="8" id="KW-1185">Reference proteome</keyword>
<feature type="domain" description="FAD/NAD(P)-binding" evidence="6">
    <location>
        <begin position="6"/>
        <end position="297"/>
    </location>
</feature>
<proteinExistence type="predicted"/>
<dbReference type="InterPro" id="IPR016156">
    <property type="entry name" value="FAD/NAD-linked_Rdtase_dimer_sf"/>
</dbReference>
<sequence>MSSPARVVIVGASIGGLTAAETLRQEGFDGEIVLVGDEPHLPYTRPPLSKQILLGDWTPAHATILTAGQLDDLHIEIRTGCSAVGLDTEARVLQTSAGSMPYDELIIATGTMPRSHPLIPSASLRTMDDAIRVRDRMEAARRVAVVGSGILGSEVASAARARDAEALLIGRSGILSFGGAGTLLDAQLRSLHVANGVELALRTRILAARSTESGTTELVFEDGNAQTFDLVVTMIGSIPCTDWLASSSLDVTDGIGCDPHGSAADGVWAVGDVAAWFDPVRGRRVRIEHQSNAIEQAIGVATRIVHGTDSPQPVPLFWSEIHGARIQAYGRFAPERPLEDISDGDGTGPVYASRDAAGEVRGVIGWNTPPRAFRDARAAVVTAAPDLITHPTTTPSPAVVPPPALVPNP</sequence>
<evidence type="ECO:0000256" key="5">
    <source>
        <dbReference type="SAM" id="MobiDB-lite"/>
    </source>
</evidence>
<dbReference type="PRINTS" id="PR00411">
    <property type="entry name" value="PNDRDTASEI"/>
</dbReference>